<dbReference type="GO" id="GO:0015030">
    <property type="term" value="C:Cajal body"/>
    <property type="evidence" value="ECO:0007669"/>
    <property type="project" value="Ensembl"/>
</dbReference>
<dbReference type="OrthoDB" id="6288737at2759"/>
<feature type="region of interest" description="Disordered" evidence="1">
    <location>
        <begin position="590"/>
        <end position="624"/>
    </location>
</feature>
<feature type="region of interest" description="Disordered" evidence="1">
    <location>
        <begin position="945"/>
        <end position="997"/>
    </location>
</feature>
<feature type="region of interest" description="Disordered" evidence="1">
    <location>
        <begin position="645"/>
        <end position="684"/>
    </location>
</feature>
<dbReference type="GO" id="GO:0008023">
    <property type="term" value="C:transcription elongation factor complex"/>
    <property type="evidence" value="ECO:0007669"/>
    <property type="project" value="Ensembl"/>
</dbReference>
<dbReference type="GO" id="GO:0042796">
    <property type="term" value="P:snRNA transcription by RNA polymerase III"/>
    <property type="evidence" value="ECO:0007669"/>
    <property type="project" value="Ensembl"/>
</dbReference>
<evidence type="ECO:0000313" key="4">
    <source>
        <dbReference type="Proteomes" id="UP000694390"/>
    </source>
</evidence>
<dbReference type="GO" id="GO:0045945">
    <property type="term" value="P:positive regulation of transcription by RNA polymerase III"/>
    <property type="evidence" value="ECO:0007669"/>
    <property type="project" value="Ensembl"/>
</dbReference>
<feature type="compositionally biased region" description="Low complexity" evidence="1">
    <location>
        <begin position="591"/>
        <end position="610"/>
    </location>
</feature>
<feature type="compositionally biased region" description="Basic residues" evidence="1">
    <location>
        <begin position="978"/>
        <end position="997"/>
    </location>
</feature>
<evidence type="ECO:0000313" key="3">
    <source>
        <dbReference type="Ensembl" id="ENSGEVP00005012856.1"/>
    </source>
</evidence>
<evidence type="ECO:0000259" key="2">
    <source>
        <dbReference type="Pfam" id="PF10505"/>
    </source>
</evidence>
<dbReference type="GO" id="GO:0035363">
    <property type="term" value="C:histone locus body"/>
    <property type="evidence" value="ECO:0007669"/>
    <property type="project" value="Ensembl"/>
</dbReference>
<reference evidence="3" key="1">
    <citation type="submission" date="2019-06" db="EMBL/GenBank/DDBJ databases">
        <title>G10K-VGP Goodes thornscrub tortoise genome, primary haplotype.</title>
        <authorList>
            <person name="Murphy B."/>
            <person name="Edwards T."/>
            <person name="Rhie A."/>
            <person name="Koren S."/>
            <person name="Phillippy A."/>
            <person name="Fedrigo O."/>
            <person name="Haase B."/>
            <person name="Mountcastle J."/>
            <person name="Lewin H."/>
            <person name="Damas J."/>
            <person name="Howe K."/>
            <person name="Formenti G."/>
            <person name="Myers G."/>
            <person name="Durbin R."/>
            <person name="Jarvis E.D."/>
        </authorList>
    </citation>
    <scope>NUCLEOTIDE SEQUENCE [LARGE SCALE GENOMIC DNA]</scope>
</reference>
<reference evidence="3" key="2">
    <citation type="submission" date="2025-08" db="UniProtKB">
        <authorList>
            <consortium name="Ensembl"/>
        </authorList>
    </citation>
    <scope>IDENTIFICATION</scope>
</reference>
<dbReference type="CTD" id="79664"/>
<dbReference type="GO" id="GO:0005829">
    <property type="term" value="C:cytosol"/>
    <property type="evidence" value="ECO:0007669"/>
    <property type="project" value="Ensembl"/>
</dbReference>
<dbReference type="PANTHER" id="PTHR14633">
    <property type="entry name" value="LITTLE ELONGATION COMPLEX SUBUNIT 2"/>
    <property type="match status" value="1"/>
</dbReference>
<dbReference type="GeneID" id="115658346"/>
<accession>A0A8C4WBP8</accession>
<keyword evidence="4" id="KW-1185">Reference proteome</keyword>
<feature type="domain" description="Little elongation complex subunit 2 C-terminal" evidence="2">
    <location>
        <begin position="719"/>
        <end position="929"/>
    </location>
</feature>
<organism evidence="3 4">
    <name type="scientific">Gopherus evgoodei</name>
    <name type="common">Goodes thornscrub tortoise</name>
    <dbReference type="NCBI Taxonomy" id="1825980"/>
    <lineage>
        <taxon>Eukaryota</taxon>
        <taxon>Metazoa</taxon>
        <taxon>Chordata</taxon>
        <taxon>Craniata</taxon>
        <taxon>Vertebrata</taxon>
        <taxon>Euteleostomi</taxon>
        <taxon>Archelosauria</taxon>
        <taxon>Testudinata</taxon>
        <taxon>Testudines</taxon>
        <taxon>Cryptodira</taxon>
        <taxon>Durocryptodira</taxon>
        <taxon>Testudinoidea</taxon>
        <taxon>Testudinidae</taxon>
        <taxon>Gopherus</taxon>
    </lineage>
</organism>
<name>A0A8C4WBP8_9SAUR</name>
<dbReference type="GO" id="GO:0042795">
    <property type="term" value="P:snRNA transcription by RNA polymerase II"/>
    <property type="evidence" value="ECO:0007669"/>
    <property type="project" value="Ensembl"/>
</dbReference>
<dbReference type="PANTHER" id="PTHR14633:SF3">
    <property type="entry name" value="LITTLE ELONGATION COMPLEX SUBUNIT 2"/>
    <property type="match status" value="1"/>
</dbReference>
<sequence length="997" mass="111856">MEAGGTRLTWNVSPKNGVEVFFSRDIYEKYSLSPTLSELWILSNKHKEENVEASVNSVEDAKTFNTQAAAPAEEEVKPAVEEEVKPAAADNPFPQPRIPYPYVSSLTEKEQKTYLYLMTKFSKNPLSYQFIATHQREYSQYLQMKEFLNSEIAEFLKFAQNAAKSCIQDYDTISEDALLYTEQFLSACIGHVKKYPEFYSLHEITGIMGGKFSTELTLKLEKNLLALGKARFVKVLSPAMHTQLQLSVDYKTAASVATPEQKASALHNDISLDPNAEKLALKYCPQIVLNSQSLFTLLNNHGLNYKEQWEIPVSVKMITAEGAKPVKVIYIDSPLPKKEMTVRERNQIFHETPLDSVMSKKSVVPVSAVLMDNPFEENIFQWNMPPDACQLRRTPSLDHMDLDFDNDVTELETFGATSKPLKTSKMENTPANVCKTLSDKLKIEKQLVSTVSGGAEEGTSKVNEQGFSACRNVQNVNKTQLPSSNGDVVWTDSEENSSFKGLNSDEVELNDEQHGTTTNKVLDNCTKLNTLAKTDSFRKESEVTEVNETPISFSNSDTDEERLIIDAECKNGEYCKAAVFSSNPDLVADVPKSPSPIHTSSSSLANSSESPDQEKTASKKPFKRLSKEFDPLGQILKMQTELLKPPFPKAPEQPLVNCDKSSNPTPNLVPPPSKPTVASSMEPAANTGSLPKFTWTSHFQGAPKGLLPTELKMLVEDRSEYTAPQDGNLVYKLFSLDDLLLLVRCSVQKVRTERRSCNKRQIRKHTPVYILPKVEYQAYYGVEALTESEICRLWTESLLHSKCSFYIGHIDAFTSKLIMLEEISPERLREKFGLFKPANPLNILRHILKKVIDLQEGSYLLTHTSGDSSVAIYQSCLGKVTRASYNLHKAHCSLPNIPSTLSVPWVPLDPNLPLPYHTNHGRVPCTFPPRPQETMRKQKMNWAKAHTDTPNNEKPVSMETKSNPLPAKPVRNEGVAAKKLKKNNAKQANKMKKWKKK</sequence>
<protein>
    <submittedName>
        <fullName evidence="3">Interactor of little elongation complex ELL subunit 2</fullName>
    </submittedName>
</protein>
<proteinExistence type="predicted"/>
<dbReference type="Proteomes" id="UP000694390">
    <property type="component" value="Chromosome 10"/>
</dbReference>
<dbReference type="RefSeq" id="XP_030432947.1">
    <property type="nucleotide sequence ID" value="XM_030577087.1"/>
</dbReference>
<dbReference type="GeneTree" id="ENSGT00390000006883"/>
<reference evidence="3" key="3">
    <citation type="submission" date="2025-09" db="UniProtKB">
        <authorList>
            <consortium name="Ensembl"/>
        </authorList>
    </citation>
    <scope>IDENTIFICATION</scope>
</reference>
<dbReference type="Ensembl" id="ENSGEVT00005013465.1">
    <property type="protein sequence ID" value="ENSGEVP00005012856.1"/>
    <property type="gene ID" value="ENSGEVG00005009113.1"/>
</dbReference>
<dbReference type="AlphaFoldDB" id="A0A8C4WBP8"/>
<dbReference type="Pfam" id="PF10505">
    <property type="entry name" value="NARG2_C"/>
    <property type="match status" value="1"/>
</dbReference>
<dbReference type="InterPro" id="IPR019535">
    <property type="entry name" value="ICE2_C"/>
</dbReference>
<gene>
    <name evidence="3" type="primary">ICE2</name>
</gene>
<feature type="compositionally biased region" description="Polar residues" evidence="1">
    <location>
        <begin position="948"/>
        <end position="963"/>
    </location>
</feature>
<dbReference type="GO" id="GO:0000791">
    <property type="term" value="C:euchromatin"/>
    <property type="evidence" value="ECO:0007669"/>
    <property type="project" value="Ensembl"/>
</dbReference>
<evidence type="ECO:0000256" key="1">
    <source>
        <dbReference type="SAM" id="MobiDB-lite"/>
    </source>
</evidence>